<dbReference type="InterPro" id="IPR004453">
    <property type="entry name" value="QueG"/>
</dbReference>
<evidence type="ECO:0000256" key="5">
    <source>
        <dbReference type="ARBA" id="ARBA00022785"/>
    </source>
</evidence>
<evidence type="ECO:0000256" key="2">
    <source>
        <dbReference type="ARBA" id="ARBA00022490"/>
    </source>
</evidence>
<dbReference type="PROSITE" id="PS00198">
    <property type="entry name" value="4FE4S_FER_1"/>
    <property type="match status" value="1"/>
</dbReference>
<reference evidence="10" key="1">
    <citation type="submission" date="2022-07" db="EMBL/GenBank/DDBJ databases">
        <title>Enhanced cultured diversity of the mouse gut microbiota enables custom-made synthetic communities.</title>
        <authorList>
            <person name="Afrizal A."/>
        </authorList>
    </citation>
    <scope>NUCLEOTIDE SEQUENCE</scope>
    <source>
        <strain evidence="10">DSM 28593</strain>
    </source>
</reference>
<evidence type="ECO:0000256" key="7">
    <source>
        <dbReference type="ARBA" id="ARBA00023004"/>
    </source>
</evidence>
<evidence type="ECO:0000256" key="1">
    <source>
        <dbReference type="ARBA" id="ARBA00022485"/>
    </source>
</evidence>
<keyword evidence="3" id="KW-0819">tRNA processing</keyword>
<organism evidence="10 11">
    <name type="scientific">Irregularibacter muris</name>
    <dbReference type="NCBI Taxonomy" id="1796619"/>
    <lineage>
        <taxon>Bacteria</taxon>
        <taxon>Bacillati</taxon>
        <taxon>Bacillota</taxon>
        <taxon>Clostridia</taxon>
        <taxon>Eubacteriales</taxon>
        <taxon>Eubacteriaceae</taxon>
        <taxon>Irregularibacter</taxon>
    </lineage>
</organism>
<dbReference type="GO" id="GO:0046872">
    <property type="term" value="F:metal ion binding"/>
    <property type="evidence" value="ECO:0007669"/>
    <property type="project" value="UniProtKB-KW"/>
</dbReference>
<dbReference type="GO" id="GO:0052693">
    <property type="term" value="F:epoxyqueuosine reductase activity"/>
    <property type="evidence" value="ECO:0007669"/>
    <property type="project" value="UniProtKB-EC"/>
</dbReference>
<keyword evidence="6 10" id="KW-0560">Oxidoreductase</keyword>
<evidence type="ECO:0000256" key="8">
    <source>
        <dbReference type="ARBA" id="ARBA00023014"/>
    </source>
</evidence>
<evidence type="ECO:0000259" key="9">
    <source>
        <dbReference type="PROSITE" id="PS51379"/>
    </source>
</evidence>
<keyword evidence="8" id="KW-0411">Iron-sulfur</keyword>
<gene>
    <name evidence="10" type="primary">queG</name>
    <name evidence="10" type="ORF">NSA47_07060</name>
</gene>
<evidence type="ECO:0000313" key="11">
    <source>
        <dbReference type="Proteomes" id="UP001205748"/>
    </source>
</evidence>
<dbReference type="EC" id="1.17.99.6" evidence="10"/>
<dbReference type="PANTHER" id="PTHR30002">
    <property type="entry name" value="EPOXYQUEUOSINE REDUCTASE"/>
    <property type="match status" value="1"/>
</dbReference>
<proteinExistence type="predicted"/>
<dbReference type="Gene3D" id="1.25.10.10">
    <property type="entry name" value="Leucine-rich Repeat Variant"/>
    <property type="match status" value="1"/>
</dbReference>
<keyword evidence="4" id="KW-0479">Metal-binding</keyword>
<dbReference type="Pfam" id="PF13646">
    <property type="entry name" value="HEAT_2"/>
    <property type="match status" value="1"/>
</dbReference>
<name>A0AAE3HEQ7_9FIRM</name>
<protein>
    <submittedName>
        <fullName evidence="10">tRNA epoxyqueuosine(34) reductase QueG</fullName>
        <ecNumber evidence="10">1.17.99.6</ecNumber>
    </submittedName>
</protein>
<evidence type="ECO:0000256" key="4">
    <source>
        <dbReference type="ARBA" id="ARBA00022723"/>
    </source>
</evidence>
<dbReference type="PROSITE" id="PS51379">
    <property type="entry name" value="4FE4S_FER_2"/>
    <property type="match status" value="1"/>
</dbReference>
<accession>A0AAE3HEQ7</accession>
<dbReference type="EMBL" id="JANKAS010000005">
    <property type="protein sequence ID" value="MCR1898751.1"/>
    <property type="molecule type" value="Genomic_DNA"/>
</dbReference>
<dbReference type="SUPFAM" id="SSF48371">
    <property type="entry name" value="ARM repeat"/>
    <property type="match status" value="1"/>
</dbReference>
<dbReference type="GO" id="GO:0008616">
    <property type="term" value="P:tRNA queuosine(34) biosynthetic process"/>
    <property type="evidence" value="ECO:0007669"/>
    <property type="project" value="UniProtKB-KW"/>
</dbReference>
<keyword evidence="11" id="KW-1185">Reference proteome</keyword>
<dbReference type="Pfam" id="PF13484">
    <property type="entry name" value="Fer4_16"/>
    <property type="match status" value="1"/>
</dbReference>
<dbReference type="Gene3D" id="3.30.70.20">
    <property type="match status" value="1"/>
</dbReference>
<feature type="domain" description="4Fe-4S ferredoxin-type" evidence="9">
    <location>
        <begin position="175"/>
        <end position="204"/>
    </location>
</feature>
<dbReference type="PANTHER" id="PTHR30002:SF4">
    <property type="entry name" value="EPOXYQUEUOSINE REDUCTASE"/>
    <property type="match status" value="1"/>
</dbReference>
<evidence type="ECO:0000256" key="6">
    <source>
        <dbReference type="ARBA" id="ARBA00023002"/>
    </source>
</evidence>
<keyword evidence="1" id="KW-0004">4Fe-4S</keyword>
<keyword evidence="2" id="KW-0963">Cytoplasm</keyword>
<dbReference type="NCBIfam" id="TIGR00276">
    <property type="entry name" value="tRNA epoxyqueuosine(34) reductase QueG"/>
    <property type="match status" value="1"/>
</dbReference>
<dbReference type="InterPro" id="IPR017900">
    <property type="entry name" value="4Fe4S_Fe_S_CS"/>
</dbReference>
<sequence>MVNTKEKIINIAEKLHIDCIGFASVKPLENLREILSQRQEKDYLSGFEEKDIEKRINPLQVWEDAKSIIAIGISYHQEEPKYPEQALYGKISKSAWGTDYHKVLISKMEELMEAIQKEIMPLEYRTFVDTGPLVDREIAFQAGLGSYGKNGFIINPQFGSWLFIGNILVNIEIEEDSPLEKTHCGYCNLCIKNCPTKAIEGPFHFNAKKCISYLTQKKGILTDEERKVMGQQVYGCDICQQICPQNRNAPYGKNNDFKTTSSLAFPHLKKILKMSNQDFKTTYKSTAAGWRGKKILQRNSIIALGNSMDEKAIPILEEQLKDPRWEIRLYTIWALGQIGNKGRKRIKKWYPQETHPEVIGEILRILEKDEEI</sequence>
<dbReference type="AlphaFoldDB" id="A0AAE3HEQ7"/>
<keyword evidence="5" id="KW-0671">Queuosine biosynthesis</keyword>
<dbReference type="Pfam" id="PF08331">
    <property type="entry name" value="QueG_DUF1730"/>
    <property type="match status" value="1"/>
</dbReference>
<dbReference type="InterPro" id="IPR011989">
    <property type="entry name" value="ARM-like"/>
</dbReference>
<dbReference type="Proteomes" id="UP001205748">
    <property type="component" value="Unassembled WGS sequence"/>
</dbReference>
<evidence type="ECO:0000256" key="3">
    <source>
        <dbReference type="ARBA" id="ARBA00022694"/>
    </source>
</evidence>
<keyword evidence="7" id="KW-0408">Iron</keyword>
<dbReference type="RefSeq" id="WP_257530414.1">
    <property type="nucleotide sequence ID" value="NZ_JANKAS010000005.1"/>
</dbReference>
<dbReference type="SUPFAM" id="SSF54862">
    <property type="entry name" value="4Fe-4S ferredoxins"/>
    <property type="match status" value="1"/>
</dbReference>
<evidence type="ECO:0000313" key="10">
    <source>
        <dbReference type="EMBL" id="MCR1898751.1"/>
    </source>
</evidence>
<dbReference type="InterPro" id="IPR017896">
    <property type="entry name" value="4Fe4S_Fe-S-bd"/>
</dbReference>
<dbReference type="GO" id="GO:0051539">
    <property type="term" value="F:4 iron, 4 sulfur cluster binding"/>
    <property type="evidence" value="ECO:0007669"/>
    <property type="project" value="UniProtKB-KW"/>
</dbReference>
<dbReference type="InterPro" id="IPR016024">
    <property type="entry name" value="ARM-type_fold"/>
</dbReference>
<dbReference type="InterPro" id="IPR013542">
    <property type="entry name" value="QueG_DUF1730"/>
</dbReference>
<comment type="caution">
    <text evidence="10">The sequence shown here is derived from an EMBL/GenBank/DDBJ whole genome shotgun (WGS) entry which is preliminary data.</text>
</comment>